<name>A0ABV6G1B1_9GAMM</name>
<evidence type="ECO:0000256" key="4">
    <source>
        <dbReference type="ARBA" id="ARBA00023163"/>
    </source>
</evidence>
<evidence type="ECO:0000256" key="1">
    <source>
        <dbReference type="ARBA" id="ARBA00009437"/>
    </source>
</evidence>
<keyword evidence="4" id="KW-0804">Transcription</keyword>
<keyword evidence="3" id="KW-0238">DNA-binding</keyword>
<organism evidence="6 7">
    <name type="scientific">Kushneria aurantia</name>
    <dbReference type="NCBI Taxonomy" id="504092"/>
    <lineage>
        <taxon>Bacteria</taxon>
        <taxon>Pseudomonadati</taxon>
        <taxon>Pseudomonadota</taxon>
        <taxon>Gammaproteobacteria</taxon>
        <taxon>Oceanospirillales</taxon>
        <taxon>Halomonadaceae</taxon>
        <taxon>Kushneria</taxon>
    </lineage>
</organism>
<dbReference type="InterPro" id="IPR036388">
    <property type="entry name" value="WH-like_DNA-bd_sf"/>
</dbReference>
<dbReference type="SUPFAM" id="SSF53850">
    <property type="entry name" value="Periplasmic binding protein-like II"/>
    <property type="match status" value="1"/>
</dbReference>
<dbReference type="PANTHER" id="PTHR30537:SF5">
    <property type="entry name" value="HTH-TYPE TRANSCRIPTIONAL ACTIVATOR TTDR-RELATED"/>
    <property type="match status" value="1"/>
</dbReference>
<feature type="domain" description="HTH lysR-type" evidence="5">
    <location>
        <begin position="9"/>
        <end position="66"/>
    </location>
</feature>
<dbReference type="Pfam" id="PF03466">
    <property type="entry name" value="LysR_substrate"/>
    <property type="match status" value="1"/>
</dbReference>
<evidence type="ECO:0000259" key="5">
    <source>
        <dbReference type="PROSITE" id="PS50931"/>
    </source>
</evidence>
<dbReference type="EMBL" id="JBHLVX010000019">
    <property type="protein sequence ID" value="MFC0267440.1"/>
    <property type="molecule type" value="Genomic_DNA"/>
</dbReference>
<dbReference type="SUPFAM" id="SSF46785">
    <property type="entry name" value="Winged helix' DNA-binding domain"/>
    <property type="match status" value="1"/>
</dbReference>
<dbReference type="InterPro" id="IPR058163">
    <property type="entry name" value="LysR-type_TF_proteobact-type"/>
</dbReference>
<reference evidence="6 7" key="1">
    <citation type="submission" date="2024-09" db="EMBL/GenBank/DDBJ databases">
        <authorList>
            <person name="Sun Q."/>
            <person name="Mori K."/>
        </authorList>
    </citation>
    <scope>NUCLEOTIDE SEQUENCE [LARGE SCALE GENOMIC DNA]</scope>
    <source>
        <strain evidence="6 7">CCM 7415</strain>
    </source>
</reference>
<keyword evidence="7" id="KW-1185">Reference proteome</keyword>
<dbReference type="InterPro" id="IPR005119">
    <property type="entry name" value="LysR_subst-bd"/>
</dbReference>
<comment type="similarity">
    <text evidence="1">Belongs to the LysR transcriptional regulatory family.</text>
</comment>
<dbReference type="PANTHER" id="PTHR30537">
    <property type="entry name" value="HTH-TYPE TRANSCRIPTIONAL REGULATOR"/>
    <property type="match status" value="1"/>
</dbReference>
<dbReference type="Gene3D" id="1.10.10.10">
    <property type="entry name" value="Winged helix-like DNA-binding domain superfamily/Winged helix DNA-binding domain"/>
    <property type="match status" value="1"/>
</dbReference>
<proteinExistence type="inferred from homology"/>
<sequence length="302" mass="33604">MSRLRHEMPPLSALLPFEAAARLGSFKQAAQELHLTQAAISRRIRALEENLGTALFTRHHRAVQLTEAGQQFFVTASAALEEIAGEAGRLRQLGTRREVVLFAELYIAMYWLVPRLADFHRRHPQITIRLSASSLPLTRAGERFDLALQCSDRPSGLLTPHFSVADIVQPVCSPSLADADSLALEQLMALPLLHFSQQRGDSWMDWPQWLDHRQWHGSVPEGRHFDSYTVILEAAMAGQGVALGWRLGIERLIERGDLVCPVKEHTTLDNGLSVYLARHRTASEDVAAVSQWLATQLAACAA</sequence>
<dbReference type="Pfam" id="PF00126">
    <property type="entry name" value="HTH_1"/>
    <property type="match status" value="1"/>
</dbReference>
<evidence type="ECO:0000256" key="2">
    <source>
        <dbReference type="ARBA" id="ARBA00023015"/>
    </source>
</evidence>
<dbReference type="Gene3D" id="3.40.190.10">
    <property type="entry name" value="Periplasmic binding protein-like II"/>
    <property type="match status" value="2"/>
</dbReference>
<accession>A0ABV6G1B1</accession>
<dbReference type="InterPro" id="IPR000847">
    <property type="entry name" value="LysR_HTH_N"/>
</dbReference>
<evidence type="ECO:0000313" key="6">
    <source>
        <dbReference type="EMBL" id="MFC0267440.1"/>
    </source>
</evidence>
<keyword evidence="2" id="KW-0805">Transcription regulation</keyword>
<evidence type="ECO:0000313" key="7">
    <source>
        <dbReference type="Proteomes" id="UP001589814"/>
    </source>
</evidence>
<dbReference type="Proteomes" id="UP001589814">
    <property type="component" value="Unassembled WGS sequence"/>
</dbReference>
<dbReference type="PROSITE" id="PS50931">
    <property type="entry name" value="HTH_LYSR"/>
    <property type="match status" value="1"/>
</dbReference>
<gene>
    <name evidence="6" type="ORF">ACFFHW_05430</name>
</gene>
<dbReference type="RefSeq" id="WP_026352018.1">
    <property type="nucleotide sequence ID" value="NZ_JBHLVX010000019.1"/>
</dbReference>
<protein>
    <submittedName>
        <fullName evidence="6">LysR substrate-binding domain-containing protein</fullName>
    </submittedName>
</protein>
<dbReference type="PRINTS" id="PR00039">
    <property type="entry name" value="HTHLYSR"/>
</dbReference>
<evidence type="ECO:0000256" key="3">
    <source>
        <dbReference type="ARBA" id="ARBA00023125"/>
    </source>
</evidence>
<dbReference type="InterPro" id="IPR036390">
    <property type="entry name" value="WH_DNA-bd_sf"/>
</dbReference>
<comment type="caution">
    <text evidence="6">The sequence shown here is derived from an EMBL/GenBank/DDBJ whole genome shotgun (WGS) entry which is preliminary data.</text>
</comment>